<evidence type="ECO:0000313" key="5">
    <source>
        <dbReference type="Proteomes" id="UP000019222"/>
    </source>
</evidence>
<feature type="disulfide bond" description="Redox-active" evidence="2">
    <location>
        <begin position="11"/>
        <end position="14"/>
    </location>
</feature>
<dbReference type="RefSeq" id="WP_025252694.1">
    <property type="nucleotide sequence ID" value="NZ_CP004353.1"/>
</dbReference>
<dbReference type="PATRIC" id="fig|1224164.3.peg.1286"/>
<gene>
    <name evidence="4" type="ORF">B843_06400</name>
</gene>
<dbReference type="InterPro" id="IPR036249">
    <property type="entry name" value="Thioredoxin-like_sf"/>
</dbReference>
<sequence>MLTIKILGPGCANCKNLEKNTRAALKSLGKEAEVVKVTAFPEIAAYGIMATPGLVINEEVVASGRVATPAEIAELIKARA</sequence>
<dbReference type="EMBL" id="CP004353">
    <property type="protein sequence ID" value="AHI22665.1"/>
    <property type="molecule type" value="Genomic_DNA"/>
</dbReference>
<feature type="domain" description="Thioredoxin-like fold" evidence="3">
    <location>
        <begin position="3"/>
        <end position="77"/>
    </location>
</feature>
<protein>
    <recommendedName>
        <fullName evidence="3">Thioredoxin-like fold domain-containing protein</fullName>
    </recommendedName>
</protein>
<evidence type="ECO:0000313" key="4">
    <source>
        <dbReference type="EMBL" id="AHI22665.1"/>
    </source>
</evidence>
<dbReference type="InterPro" id="IPR005243">
    <property type="entry name" value="THIRX-like_proc"/>
</dbReference>
<evidence type="ECO:0000259" key="3">
    <source>
        <dbReference type="Pfam" id="PF13192"/>
    </source>
</evidence>
<keyword evidence="2" id="KW-0676">Redox-active center</keyword>
<feature type="active site" description="Nucleophile" evidence="1">
    <location>
        <position position="11"/>
    </location>
</feature>
<dbReference type="PIRSF" id="PIRSF037031">
    <property type="entry name" value="Redox_disulphide_2"/>
    <property type="match status" value="1"/>
</dbReference>
<evidence type="ECO:0000256" key="2">
    <source>
        <dbReference type="PIRSR" id="PIRSR037031-51"/>
    </source>
</evidence>
<feature type="active site" description="Nucleophile" evidence="1">
    <location>
        <position position="14"/>
    </location>
</feature>
<dbReference type="KEGG" id="cvt:B843_06400"/>
<keyword evidence="2" id="KW-1015">Disulfide bond</keyword>
<organism evidence="4 5">
    <name type="scientific">Corynebacterium vitaeruminis DSM 20294</name>
    <dbReference type="NCBI Taxonomy" id="1224164"/>
    <lineage>
        <taxon>Bacteria</taxon>
        <taxon>Bacillati</taxon>
        <taxon>Actinomycetota</taxon>
        <taxon>Actinomycetes</taxon>
        <taxon>Mycobacteriales</taxon>
        <taxon>Corynebacteriaceae</taxon>
        <taxon>Corynebacterium</taxon>
    </lineage>
</organism>
<evidence type="ECO:0000256" key="1">
    <source>
        <dbReference type="PIRSR" id="PIRSR037031-50"/>
    </source>
</evidence>
<name>W5Y1A2_9CORY</name>
<dbReference type="AlphaFoldDB" id="W5Y1A2"/>
<keyword evidence="5" id="KW-1185">Reference proteome</keyword>
<reference evidence="4 5" key="1">
    <citation type="submission" date="2013-02" db="EMBL/GenBank/DDBJ databases">
        <title>The complete genome sequence of Corynebacterium vitaeruminis DSM 20294.</title>
        <authorList>
            <person name="Ruckert C."/>
            <person name="Albersmeier A."/>
            <person name="Kalinowski J."/>
        </authorList>
    </citation>
    <scope>NUCLEOTIDE SEQUENCE [LARGE SCALE GENOMIC DNA]</scope>
    <source>
        <strain evidence="5">ATCC 10234</strain>
    </source>
</reference>
<dbReference type="PANTHER" id="PTHR36450">
    <property type="entry name" value="THIOREDOXIN"/>
    <property type="match status" value="1"/>
</dbReference>
<dbReference type="SUPFAM" id="SSF52833">
    <property type="entry name" value="Thioredoxin-like"/>
    <property type="match status" value="1"/>
</dbReference>
<dbReference type="HOGENOM" id="CLU_090389_18_2_11"/>
<dbReference type="InterPro" id="IPR012336">
    <property type="entry name" value="Thioredoxin-like_fold"/>
</dbReference>
<proteinExistence type="predicted"/>
<dbReference type="NCBIfam" id="TIGR00412">
    <property type="entry name" value="redox_disulf_2"/>
    <property type="match status" value="1"/>
</dbReference>
<dbReference type="STRING" id="1224164.B843_06400"/>
<dbReference type="Proteomes" id="UP000019222">
    <property type="component" value="Chromosome"/>
</dbReference>
<accession>W5Y1A2</accession>
<dbReference type="eggNOG" id="COG0526">
    <property type="taxonomic scope" value="Bacteria"/>
</dbReference>
<dbReference type="Pfam" id="PF13192">
    <property type="entry name" value="Thioredoxin_3"/>
    <property type="match status" value="1"/>
</dbReference>
<dbReference type="Gene3D" id="3.40.30.10">
    <property type="entry name" value="Glutaredoxin"/>
    <property type="match status" value="1"/>
</dbReference>
<dbReference type="PANTHER" id="PTHR36450:SF1">
    <property type="entry name" value="THIOREDOXIN"/>
    <property type="match status" value="1"/>
</dbReference>